<keyword evidence="2" id="KW-1185">Reference proteome</keyword>
<evidence type="ECO:0000313" key="1">
    <source>
        <dbReference type="EMBL" id="EPZ33993.1"/>
    </source>
</evidence>
<evidence type="ECO:0000313" key="2">
    <source>
        <dbReference type="Proteomes" id="UP000030755"/>
    </source>
</evidence>
<name>A0A075AUQ9_ROZAC</name>
<accession>A0A075AUQ9</accession>
<reference evidence="1 2" key="1">
    <citation type="journal article" date="2013" name="Curr. Biol.">
        <title>Shared signatures of parasitism and phylogenomics unite Cryptomycota and microsporidia.</title>
        <authorList>
            <person name="James T.Y."/>
            <person name="Pelin A."/>
            <person name="Bonen L."/>
            <person name="Ahrendt S."/>
            <person name="Sain D."/>
            <person name="Corradi N."/>
            <person name="Stajich J.E."/>
        </authorList>
    </citation>
    <scope>NUCLEOTIDE SEQUENCE [LARGE SCALE GENOMIC DNA]</scope>
    <source>
        <strain evidence="1 2">CSF55</strain>
    </source>
</reference>
<organism evidence="1 2">
    <name type="scientific">Rozella allomycis (strain CSF55)</name>
    <dbReference type="NCBI Taxonomy" id="988480"/>
    <lineage>
        <taxon>Eukaryota</taxon>
        <taxon>Fungi</taxon>
        <taxon>Fungi incertae sedis</taxon>
        <taxon>Cryptomycota</taxon>
        <taxon>Cryptomycota incertae sedis</taxon>
        <taxon>Rozella</taxon>
    </lineage>
</organism>
<protein>
    <submittedName>
        <fullName evidence="1">Uncharacterized protein</fullName>
    </submittedName>
</protein>
<gene>
    <name evidence="1" type="ORF">O9G_005114</name>
</gene>
<sequence length="171" mass="19980">MARENIVRQQLLDAYKLRSSCDHVGCDCMDNENWDKMIQEDVLFRLATSFENYSLKQLIENLEYTLSKKARLMIERIFSFAKSFDNHGHYLDERSKLIHESLFAVKDLEVFIDQYEICLADSNTEAWINCWPRSISLFGIDPYLHVEETKRSHTMSDGTRASITVQGEPTD</sequence>
<proteinExistence type="predicted"/>
<dbReference type="HOGENOM" id="CLU_1563763_0_0_1"/>
<dbReference type="EMBL" id="KE561014">
    <property type="protein sequence ID" value="EPZ33993.1"/>
    <property type="molecule type" value="Genomic_DNA"/>
</dbReference>
<dbReference type="AlphaFoldDB" id="A0A075AUQ9"/>
<dbReference type="Proteomes" id="UP000030755">
    <property type="component" value="Unassembled WGS sequence"/>
</dbReference>